<keyword evidence="2" id="KW-1185">Reference proteome</keyword>
<reference evidence="1 2" key="1">
    <citation type="submission" date="2024-04" db="EMBL/GenBank/DDBJ databases">
        <authorList>
            <person name="Fracassetti M."/>
        </authorList>
    </citation>
    <scope>NUCLEOTIDE SEQUENCE [LARGE SCALE GENOMIC DNA]</scope>
</reference>
<dbReference type="AlphaFoldDB" id="A0AAV2E6X9"/>
<dbReference type="EMBL" id="OZ034817">
    <property type="protein sequence ID" value="CAL1381493.1"/>
    <property type="molecule type" value="Genomic_DNA"/>
</dbReference>
<gene>
    <name evidence="1" type="ORF">LTRI10_LOCUS22870</name>
</gene>
<organism evidence="1 2">
    <name type="scientific">Linum trigynum</name>
    <dbReference type="NCBI Taxonomy" id="586398"/>
    <lineage>
        <taxon>Eukaryota</taxon>
        <taxon>Viridiplantae</taxon>
        <taxon>Streptophyta</taxon>
        <taxon>Embryophyta</taxon>
        <taxon>Tracheophyta</taxon>
        <taxon>Spermatophyta</taxon>
        <taxon>Magnoliopsida</taxon>
        <taxon>eudicotyledons</taxon>
        <taxon>Gunneridae</taxon>
        <taxon>Pentapetalae</taxon>
        <taxon>rosids</taxon>
        <taxon>fabids</taxon>
        <taxon>Malpighiales</taxon>
        <taxon>Linaceae</taxon>
        <taxon>Linum</taxon>
    </lineage>
</organism>
<dbReference type="Proteomes" id="UP001497516">
    <property type="component" value="Chromosome 4"/>
</dbReference>
<evidence type="ECO:0000313" key="2">
    <source>
        <dbReference type="Proteomes" id="UP001497516"/>
    </source>
</evidence>
<accession>A0AAV2E6X9</accession>
<name>A0AAV2E6X9_9ROSI</name>
<sequence>MYFMHSMVLEEDSIQLGSVVTQTFAKASASQDRFLVCGLLITALARYYKVDIVGMTVIRGPTPLGKATLRNQHFIKHDGPLTWIKGLLKPHALAPAGADEPKSTSRSRVLLGGVRCQARRAHPLVVLLPLHLSRLAPPRCPLLTSWRPLLVRTSSFSIARSTSTPFSIGSVMVVAVSFWLSII</sequence>
<protein>
    <submittedName>
        <fullName evidence="1">Uncharacterized protein</fullName>
    </submittedName>
</protein>
<evidence type="ECO:0000313" key="1">
    <source>
        <dbReference type="EMBL" id="CAL1381493.1"/>
    </source>
</evidence>
<proteinExistence type="predicted"/>